<accession>A0AAV2CXM9</accession>
<proteinExistence type="predicted"/>
<name>A0AAV2CXM9_9ROSI</name>
<dbReference type="AlphaFoldDB" id="A0AAV2CXM9"/>
<organism evidence="2 3">
    <name type="scientific">Linum trigynum</name>
    <dbReference type="NCBI Taxonomy" id="586398"/>
    <lineage>
        <taxon>Eukaryota</taxon>
        <taxon>Viridiplantae</taxon>
        <taxon>Streptophyta</taxon>
        <taxon>Embryophyta</taxon>
        <taxon>Tracheophyta</taxon>
        <taxon>Spermatophyta</taxon>
        <taxon>Magnoliopsida</taxon>
        <taxon>eudicotyledons</taxon>
        <taxon>Gunneridae</taxon>
        <taxon>Pentapetalae</taxon>
        <taxon>rosids</taxon>
        <taxon>fabids</taxon>
        <taxon>Malpighiales</taxon>
        <taxon>Linaceae</taxon>
        <taxon>Linum</taxon>
    </lineage>
</organism>
<sequence>MAASPDQIEEIWPLPSNNHRRSRGVAGWRRGTTTKLGKRPPCSLLCLLARALWWKAGMAMGSSGRGRRAADWRERRSRGAIGGGGRRRSARRLEAEGDGGVAGGGAARMADELVKALAARDGQRRRGWPWLREKRVGWLGGGGGGVGIGIRGRFGFWWGWSGGEGGR</sequence>
<evidence type="ECO:0000313" key="3">
    <source>
        <dbReference type="Proteomes" id="UP001497516"/>
    </source>
</evidence>
<reference evidence="2 3" key="1">
    <citation type="submission" date="2024-04" db="EMBL/GenBank/DDBJ databases">
        <authorList>
            <person name="Fracassetti M."/>
        </authorList>
    </citation>
    <scope>NUCLEOTIDE SEQUENCE [LARGE SCALE GENOMIC DNA]</scope>
</reference>
<keyword evidence="3" id="KW-1185">Reference proteome</keyword>
<gene>
    <name evidence="2" type="ORF">LTRI10_LOCUS8267</name>
</gene>
<protein>
    <submittedName>
        <fullName evidence="2">Uncharacterized protein</fullName>
    </submittedName>
</protein>
<feature type="region of interest" description="Disordered" evidence="1">
    <location>
        <begin position="78"/>
        <end position="104"/>
    </location>
</feature>
<dbReference type="Proteomes" id="UP001497516">
    <property type="component" value="Chromosome 10"/>
</dbReference>
<evidence type="ECO:0000256" key="1">
    <source>
        <dbReference type="SAM" id="MobiDB-lite"/>
    </source>
</evidence>
<dbReference type="EMBL" id="OZ034814">
    <property type="protein sequence ID" value="CAL1360861.1"/>
    <property type="molecule type" value="Genomic_DNA"/>
</dbReference>
<evidence type="ECO:0000313" key="2">
    <source>
        <dbReference type="EMBL" id="CAL1360861.1"/>
    </source>
</evidence>